<feature type="region of interest" description="Disordered" evidence="2">
    <location>
        <begin position="646"/>
        <end position="674"/>
    </location>
</feature>
<keyword evidence="1" id="KW-0175">Coiled coil</keyword>
<evidence type="ECO:0000256" key="2">
    <source>
        <dbReference type="SAM" id="MobiDB-lite"/>
    </source>
</evidence>
<dbReference type="EMBL" id="GG682243">
    <property type="protein sequence ID" value="EER03373.1"/>
    <property type="molecule type" value="Genomic_DNA"/>
</dbReference>
<feature type="compositionally biased region" description="Basic and acidic residues" evidence="2">
    <location>
        <begin position="1359"/>
        <end position="1372"/>
    </location>
</feature>
<reference evidence="3 4" key="1">
    <citation type="submission" date="2008-07" db="EMBL/GenBank/DDBJ databases">
        <authorList>
            <person name="El-Sayed N."/>
            <person name="Caler E."/>
            <person name="Inman J."/>
            <person name="Amedeo P."/>
            <person name="Hass B."/>
            <person name="Wortman J."/>
        </authorList>
    </citation>
    <scope>NUCLEOTIDE SEQUENCE [LARGE SCALE GENOMIC DNA]</scope>
    <source>
        <strain evidence="4">ATCC 50983 / TXsc</strain>
    </source>
</reference>
<dbReference type="RefSeq" id="XP_002771557.1">
    <property type="nucleotide sequence ID" value="XM_002771511.1"/>
</dbReference>
<feature type="coiled-coil region" evidence="1">
    <location>
        <begin position="704"/>
        <end position="745"/>
    </location>
</feature>
<feature type="region of interest" description="Disordered" evidence="2">
    <location>
        <begin position="1195"/>
        <end position="1232"/>
    </location>
</feature>
<evidence type="ECO:0000313" key="3">
    <source>
        <dbReference type="EMBL" id="EER03373.1"/>
    </source>
</evidence>
<feature type="compositionally biased region" description="Basic and acidic residues" evidence="2">
    <location>
        <begin position="1216"/>
        <end position="1228"/>
    </location>
</feature>
<feature type="compositionally biased region" description="Basic and acidic residues" evidence="2">
    <location>
        <begin position="1383"/>
        <end position="1394"/>
    </location>
</feature>
<feature type="compositionally biased region" description="Basic residues" evidence="2">
    <location>
        <begin position="1596"/>
        <end position="1606"/>
    </location>
</feature>
<feature type="region of interest" description="Disordered" evidence="2">
    <location>
        <begin position="1807"/>
        <end position="1845"/>
    </location>
</feature>
<feature type="compositionally biased region" description="Basic and acidic residues" evidence="2">
    <location>
        <begin position="1666"/>
        <end position="1685"/>
    </location>
</feature>
<name>C5LIH0_PERM5</name>
<feature type="compositionally biased region" description="Basic and acidic residues" evidence="2">
    <location>
        <begin position="1526"/>
        <end position="1554"/>
    </location>
</feature>
<feature type="compositionally biased region" description="Polar residues" evidence="2">
    <location>
        <begin position="490"/>
        <end position="500"/>
    </location>
</feature>
<feature type="compositionally biased region" description="Polar residues" evidence="2">
    <location>
        <begin position="1510"/>
        <end position="1520"/>
    </location>
</feature>
<accession>C5LIH0</accession>
<feature type="compositionally biased region" description="Basic and acidic residues" evidence="2">
    <location>
        <begin position="1620"/>
        <end position="1633"/>
    </location>
</feature>
<feature type="region of interest" description="Disordered" evidence="2">
    <location>
        <begin position="900"/>
        <end position="930"/>
    </location>
</feature>
<protein>
    <submittedName>
        <fullName evidence="3">Uncharacterized protein</fullName>
    </submittedName>
</protein>
<feature type="coiled-coil region" evidence="1">
    <location>
        <begin position="342"/>
        <end position="376"/>
    </location>
</feature>
<feature type="compositionally biased region" description="Polar residues" evidence="2">
    <location>
        <begin position="1833"/>
        <end position="1845"/>
    </location>
</feature>
<dbReference type="InParanoid" id="C5LIH0"/>
<gene>
    <name evidence="3" type="ORF">Pmar_PMAR014591</name>
</gene>
<feature type="region of interest" description="Disordered" evidence="2">
    <location>
        <begin position="489"/>
        <end position="515"/>
    </location>
</feature>
<proteinExistence type="predicted"/>
<dbReference type="OMA" id="MDIANED"/>
<feature type="compositionally biased region" description="Basic and acidic residues" evidence="2">
    <location>
        <begin position="1960"/>
        <end position="1994"/>
    </location>
</feature>
<dbReference type="GeneID" id="9047461"/>
<feature type="compositionally biased region" description="Basic and acidic residues" evidence="2">
    <location>
        <begin position="1253"/>
        <end position="1301"/>
    </location>
</feature>
<feature type="compositionally biased region" description="Polar residues" evidence="2">
    <location>
        <begin position="1409"/>
        <end position="1424"/>
    </location>
</feature>
<evidence type="ECO:0000256" key="1">
    <source>
        <dbReference type="SAM" id="Coils"/>
    </source>
</evidence>
<keyword evidence="4" id="KW-1185">Reference proteome</keyword>
<evidence type="ECO:0000313" key="4">
    <source>
        <dbReference type="Proteomes" id="UP000007800"/>
    </source>
</evidence>
<feature type="region of interest" description="Disordered" evidence="2">
    <location>
        <begin position="1253"/>
        <end position="1761"/>
    </location>
</feature>
<feature type="compositionally biased region" description="Low complexity" evidence="2">
    <location>
        <begin position="1195"/>
        <end position="1207"/>
    </location>
</feature>
<dbReference type="Proteomes" id="UP000007800">
    <property type="component" value="Unassembled WGS sequence"/>
</dbReference>
<feature type="compositionally biased region" description="Basic and acidic residues" evidence="2">
    <location>
        <begin position="1323"/>
        <end position="1342"/>
    </location>
</feature>
<sequence>MFNVEAAVYASSTAARNMAMKHAAYSIQGPTEKSIRELDDGKCQVARMASRSAGIEIRYTDEKFRLPLPPPPLAPPVDPTERMWTATKEKVAAKETIETDLMLDRYGPGLPADRMFHGDLKQHFTDLSALCKDELNRLLKYTVYSTALNNLGDNPEVEQAVVKSIRAALASMLGRLEDYSKVIIDRAFDTLPPAGTNLETEVFKSRLLSVQLDTCVRSHETLQGKLEDALWRLTNQALSFRHLRMSYQRDMHLMRSKLKGLVIEVEDHLRFRESSSTSAQRLLKSTREVEDLISKVSKSDTDVNIFVGDIYMEEEIRQQLRQKEEEMKALFGVERGRFEMKVKTLLLENRTYRTRAEELSDKNDILNMKIKHLETQIEQLGGGQGGGNAGGLTRGVISLQGMLGDSKDNGNAASVNPAAAPETLVESMSTQDEELVAVSRSELNNVQAAFQKLKRQSRLYADLVAQSKTRLMQGIALVEKNSKALIPASSRRSISVTGGNRNRRTSSRMSQHKHDPNSNFAIVERILAECADEFKSLLEEIDMEDEACATATGVKPKPMSFTKADELKQEVSVLTTANQVLQRRLAEQGKTQDEAVTGRDEAAARLVKVEVSPSGELLLPDYADQAELEARTEQLNMLKYQMKEKEQSRAEAEQKKKKAEAAAEKARAEEIHEQERSRYAIDSARRKTMLAERDRRISYQENEIQRLHDKMGSQEQRLGELKSERKELANSLKHTRTQLRQAHEQAKPKMKVMGREKALMRAHTSAVDEPASGVRHPVGQQIELLRNMCSLLGLPEIVDEFQLQDIFTSGLNVSEVAARISSRLEDKIKRSTEARWMKKFQELEVQSATSYNARLKRERGIVWRSQIRTHSIHGARELEEVMDKNLAESRFNRTRTGRLRKMPRNDGRMRSNLQTMSEPSSSEGEEEEEKDVFFNRADFGSKYGRLTDYVQARAITWQTTMRAQGDAHERIESRQHAVKRMDSMEVQFLKDQQKSLEVKMEGMRFDIELKDYELRKIREAWINANDSRLIYKNAYDLELRSRAGGRGLQGTDEEQEQAAKKAVVEAMQADEEFSLIVAERAVMARKRMIELSDEVEKEATQLANKRHSIRKIGKALKTEDDYGWADFDFAATLEEDQAVIAGIDAALAAATGSEIGDDDDNKRWHEELKAEVLTVLEQDRVAKYGEKIGRLAFTASSSSSSASSSDSSSEEEEDPYDRAMAHTSKRDAPLVTDAAVRRVTKLMRGLKSGPKHAFWEDAGAREQQRKSVDAGKRRGSGDQRRDSKMLMEFERLQQEALRGDDSSEGSDSLRRPPLITATTSMPSRERWETAEQFKEPRIEQEWPRPVQMGTGAAISVESKGTEEWEERMEKMVRQINEPDDEIEPRTEGKGESLKKGRGRRQPASGHASHGQSSLPVTSRKTSFQKILPDEDLEGQGQQRRLPESKGRRPVPALTHVRRNVKIAGTGSSGEEEEDRTQSSLRPQPPPVRGSGGTGPGQSISAADPAERRPLSSSSKQQGVSLPSRGAQEDQARAHADSRRMETRREIEGSPETHRSVPAPNSSTRPMPAPEEAPASQHRGQEGARAEEAGEDAGGRSRSRGNWRTRRFVQAAESESAVGEVTDRPAPDRDEKRMVSRPQGSMPDAVDADVGIPAGDSRSPQTQEGGARSDGKAPKGPHMEKLEVGRRQRNTAYMESLLLPSRMPGAQPSESGDDPSYISQSTTAQQGQQHELASYVRTGSGRVGTSGADELANQDEHQQQGGWADQMRADAIARTKKATTILAQQQSTTLSAAHDPAAIDVPTMKARFQSMSSRASVNPAGKEKRKSDHKRRSQTQSVEQIDAASQTEVPYMAMTGAPDTAMTLAADTIMAGAPHTTMAGAPHTIMIGAPHTTMVGAPHTAMIGAPHTTMAGAPYRTVDEDASTSMPITTMEAATVMAPAPHATVVTTTEAAAATAQAGHEGAHHLPGEHSEASEDSHTAGREDKHTQIRHESTSREAQTVGSFRSTQCLASLQVDVAQLQAKAAAAAAVMAGRTESDSGSSTGTADGGDMGDFAEELINWLKFNLLQYQHAQLIHMNVSIMLLLAFHPV</sequence>
<feature type="region of interest" description="Disordered" evidence="2">
    <location>
        <begin position="1951"/>
        <end position="2000"/>
    </location>
</feature>
<organism evidence="4">
    <name type="scientific">Perkinsus marinus (strain ATCC 50983 / TXsc)</name>
    <dbReference type="NCBI Taxonomy" id="423536"/>
    <lineage>
        <taxon>Eukaryota</taxon>
        <taxon>Sar</taxon>
        <taxon>Alveolata</taxon>
        <taxon>Perkinsozoa</taxon>
        <taxon>Perkinsea</taxon>
        <taxon>Perkinsida</taxon>
        <taxon>Perkinsidae</taxon>
        <taxon>Perkinsus</taxon>
    </lineage>
</organism>
<feature type="compositionally biased region" description="Basic and acidic residues" evidence="2">
    <location>
        <begin position="1578"/>
        <end position="1587"/>
    </location>
</feature>
<feature type="compositionally biased region" description="Polar residues" evidence="2">
    <location>
        <begin position="1716"/>
        <end position="1730"/>
    </location>
</feature>